<dbReference type="InterPro" id="IPR036259">
    <property type="entry name" value="MFS_trans_sf"/>
</dbReference>
<comment type="subcellular location">
    <subcellularLocation>
        <location evidence="1">Membrane</location>
    </subcellularLocation>
</comment>
<feature type="transmembrane region" description="Helical" evidence="5">
    <location>
        <begin position="263"/>
        <end position="282"/>
    </location>
</feature>
<dbReference type="PANTHER" id="PTHR23521:SF3">
    <property type="entry name" value="MFS TRANSPORTER"/>
    <property type="match status" value="1"/>
</dbReference>
<evidence type="ECO:0000259" key="6">
    <source>
        <dbReference type="PROSITE" id="PS50850"/>
    </source>
</evidence>
<dbReference type="PANTHER" id="PTHR23521">
    <property type="entry name" value="TRANSPORTER MFS SUPERFAMILY"/>
    <property type="match status" value="1"/>
</dbReference>
<evidence type="ECO:0000313" key="8">
    <source>
        <dbReference type="Proteomes" id="UP000238308"/>
    </source>
</evidence>
<feature type="transmembrane region" description="Helical" evidence="5">
    <location>
        <begin position="237"/>
        <end position="256"/>
    </location>
</feature>
<sequence>MLGTMISFSSLYCSTFLMLMGTGLFNTYIGLSLTARSVSEVWIGALISAYYLGLVGGARLGHLLISKFGHIRTYVAMAAVVVTMVLLQMLVDSVPVWVLFRFVVGLGTVAQYMVLESWLNEQTENNKRGRVMSIYLVMSNLGTALGQLAITLYPTQDVRPLTFVAICQVLCILPIALTKRSSPLPQPLRPMDLAYFFKKIPRPMIILFMSGNIVASFYGLAAVYAAKRGLSTEQVALFVSATVIAGLLSQLPIGFLSDRIGRARVLGFSGLVLAGLMFLLWGWIDWPYAAMLVVTIAIGCLQFTLYPTSSGFANDSIDSDRRVALAGVIYMTYGVGAGIGPLIAGALMRSGGPGMLYVFTSLCAVVLVLATRVNVSK</sequence>
<dbReference type="AlphaFoldDB" id="A0A2T0XQB7"/>
<feature type="domain" description="Major facilitator superfamily (MFS) profile" evidence="6">
    <location>
        <begin position="7"/>
        <end position="377"/>
    </location>
</feature>
<dbReference type="SUPFAM" id="SSF103473">
    <property type="entry name" value="MFS general substrate transporter"/>
    <property type="match status" value="1"/>
</dbReference>
<dbReference type="InterPro" id="IPR005828">
    <property type="entry name" value="MFS_sugar_transport-like"/>
</dbReference>
<evidence type="ECO:0000256" key="4">
    <source>
        <dbReference type="ARBA" id="ARBA00023136"/>
    </source>
</evidence>
<evidence type="ECO:0000256" key="2">
    <source>
        <dbReference type="ARBA" id="ARBA00022692"/>
    </source>
</evidence>
<dbReference type="PROSITE" id="PS50850">
    <property type="entry name" value="MFS"/>
    <property type="match status" value="1"/>
</dbReference>
<feature type="transmembrane region" description="Helical" evidence="5">
    <location>
        <begin position="158"/>
        <end position="177"/>
    </location>
</feature>
<feature type="transmembrane region" description="Helical" evidence="5">
    <location>
        <begin position="327"/>
        <end position="348"/>
    </location>
</feature>
<organism evidence="7 8">
    <name type="scientific">Jezberella montanilacus</name>
    <dbReference type="NCBI Taxonomy" id="323426"/>
    <lineage>
        <taxon>Bacteria</taxon>
        <taxon>Pseudomonadati</taxon>
        <taxon>Pseudomonadota</taxon>
        <taxon>Betaproteobacteria</taxon>
        <taxon>Burkholderiales</taxon>
        <taxon>Alcaligenaceae</taxon>
        <taxon>Jezberella</taxon>
    </lineage>
</organism>
<feature type="transmembrane region" description="Helical" evidence="5">
    <location>
        <begin position="354"/>
        <end position="375"/>
    </location>
</feature>
<dbReference type="Gene3D" id="1.20.1250.20">
    <property type="entry name" value="MFS general substrate transporter like domains"/>
    <property type="match status" value="2"/>
</dbReference>
<dbReference type="Pfam" id="PF00083">
    <property type="entry name" value="Sugar_tr"/>
    <property type="match status" value="1"/>
</dbReference>
<dbReference type="InterPro" id="IPR047200">
    <property type="entry name" value="MFS_YcaD-like"/>
</dbReference>
<keyword evidence="4 5" id="KW-0472">Membrane</keyword>
<dbReference type="CDD" id="cd17477">
    <property type="entry name" value="MFS_YcaD_like"/>
    <property type="match status" value="1"/>
</dbReference>
<feature type="transmembrane region" description="Helical" evidence="5">
    <location>
        <begin position="131"/>
        <end position="152"/>
    </location>
</feature>
<gene>
    <name evidence="7" type="ORF">BCM14_0155</name>
</gene>
<accession>A0A2T0XQB7</accession>
<protein>
    <submittedName>
        <fullName evidence="7">Putative MFS family arabinose efflux permease</fullName>
    </submittedName>
</protein>
<dbReference type="Proteomes" id="UP000238308">
    <property type="component" value="Unassembled WGS sequence"/>
</dbReference>
<evidence type="ECO:0000256" key="1">
    <source>
        <dbReference type="ARBA" id="ARBA00004370"/>
    </source>
</evidence>
<evidence type="ECO:0000256" key="5">
    <source>
        <dbReference type="SAM" id="Phobius"/>
    </source>
</evidence>
<feature type="transmembrane region" description="Helical" evidence="5">
    <location>
        <begin position="97"/>
        <end position="119"/>
    </location>
</feature>
<feature type="transmembrane region" description="Helical" evidence="5">
    <location>
        <begin position="41"/>
        <end position="61"/>
    </location>
</feature>
<evidence type="ECO:0000256" key="3">
    <source>
        <dbReference type="ARBA" id="ARBA00022989"/>
    </source>
</evidence>
<dbReference type="RefSeq" id="WP_106226093.1">
    <property type="nucleotide sequence ID" value="NZ_PVTV01000002.1"/>
</dbReference>
<dbReference type="InterPro" id="IPR011701">
    <property type="entry name" value="MFS"/>
</dbReference>
<keyword evidence="3 5" id="KW-1133">Transmembrane helix</keyword>
<feature type="transmembrane region" description="Helical" evidence="5">
    <location>
        <begin position="73"/>
        <end position="91"/>
    </location>
</feature>
<dbReference type="EMBL" id="PVTV01000002">
    <property type="protein sequence ID" value="PRZ01134.1"/>
    <property type="molecule type" value="Genomic_DNA"/>
</dbReference>
<dbReference type="OrthoDB" id="9810614at2"/>
<feature type="transmembrane region" description="Helical" evidence="5">
    <location>
        <begin position="205"/>
        <end position="225"/>
    </location>
</feature>
<comment type="caution">
    <text evidence="7">The sequence shown here is derived from an EMBL/GenBank/DDBJ whole genome shotgun (WGS) entry which is preliminary data.</text>
</comment>
<dbReference type="GO" id="GO:0022857">
    <property type="term" value="F:transmembrane transporter activity"/>
    <property type="evidence" value="ECO:0007669"/>
    <property type="project" value="InterPro"/>
</dbReference>
<dbReference type="GO" id="GO:0005886">
    <property type="term" value="C:plasma membrane"/>
    <property type="evidence" value="ECO:0007669"/>
    <property type="project" value="TreeGrafter"/>
</dbReference>
<keyword evidence="2 5" id="KW-0812">Transmembrane</keyword>
<reference evidence="7 8" key="1">
    <citation type="submission" date="2018-03" db="EMBL/GenBank/DDBJ databases">
        <title>Genomic Encyclopedia of Type Strains, Phase III (KMG-III): the genomes of soil and plant-associated and newly described type strains.</title>
        <authorList>
            <person name="Whitman W."/>
        </authorList>
    </citation>
    <scope>NUCLEOTIDE SEQUENCE [LARGE SCALE GENOMIC DNA]</scope>
    <source>
        <strain evidence="7 8">MWH-P2sevCIIIb</strain>
    </source>
</reference>
<keyword evidence="8" id="KW-1185">Reference proteome</keyword>
<feature type="transmembrane region" description="Helical" evidence="5">
    <location>
        <begin position="12"/>
        <end position="29"/>
    </location>
</feature>
<name>A0A2T0XQB7_9BURK</name>
<feature type="transmembrane region" description="Helical" evidence="5">
    <location>
        <begin position="288"/>
        <end position="306"/>
    </location>
</feature>
<proteinExistence type="predicted"/>
<dbReference type="InterPro" id="IPR020846">
    <property type="entry name" value="MFS_dom"/>
</dbReference>
<evidence type="ECO:0000313" key="7">
    <source>
        <dbReference type="EMBL" id="PRZ01134.1"/>
    </source>
</evidence>
<dbReference type="Pfam" id="PF07690">
    <property type="entry name" value="MFS_1"/>
    <property type="match status" value="1"/>
</dbReference>